<proteinExistence type="predicted"/>
<gene>
    <name evidence="1" type="ORF">E2562_031034</name>
</gene>
<keyword evidence="2" id="KW-1185">Reference proteome</keyword>
<name>A0A6G1FE79_9ORYZ</name>
<organism evidence="1 2">
    <name type="scientific">Oryza meyeriana var. granulata</name>
    <dbReference type="NCBI Taxonomy" id="110450"/>
    <lineage>
        <taxon>Eukaryota</taxon>
        <taxon>Viridiplantae</taxon>
        <taxon>Streptophyta</taxon>
        <taxon>Embryophyta</taxon>
        <taxon>Tracheophyta</taxon>
        <taxon>Spermatophyta</taxon>
        <taxon>Magnoliopsida</taxon>
        <taxon>Liliopsida</taxon>
        <taxon>Poales</taxon>
        <taxon>Poaceae</taxon>
        <taxon>BOP clade</taxon>
        <taxon>Oryzoideae</taxon>
        <taxon>Oryzeae</taxon>
        <taxon>Oryzinae</taxon>
        <taxon>Oryza</taxon>
        <taxon>Oryza meyeriana</taxon>
    </lineage>
</organism>
<dbReference type="Proteomes" id="UP000479710">
    <property type="component" value="Unassembled WGS sequence"/>
</dbReference>
<dbReference type="AlphaFoldDB" id="A0A6G1FE79"/>
<evidence type="ECO:0000313" key="1">
    <source>
        <dbReference type="EMBL" id="KAF0935179.1"/>
    </source>
</evidence>
<reference evidence="1 2" key="1">
    <citation type="submission" date="2019-11" db="EMBL/GenBank/DDBJ databases">
        <title>Whole genome sequence of Oryza granulata.</title>
        <authorList>
            <person name="Li W."/>
        </authorList>
    </citation>
    <scope>NUCLEOTIDE SEQUENCE [LARGE SCALE GENOMIC DNA]</scope>
    <source>
        <strain evidence="2">cv. Menghai</strain>
        <tissue evidence="1">Leaf</tissue>
    </source>
</reference>
<accession>A0A6G1FE79</accession>
<protein>
    <submittedName>
        <fullName evidence="1">Uncharacterized protein</fullName>
    </submittedName>
</protein>
<sequence>MTHGGGPAAMMDVSGWRGALLALPSGYRRALRGKGMRGSYGGAHRRWGNGIGGEEAKQKWTKTVATMWDSGALRSIAEAVEDDAPVKPGSVRARMAGVSPKKTTAVAKADKNLTRAPIAGV</sequence>
<dbReference type="EMBL" id="SPHZ02000001">
    <property type="protein sequence ID" value="KAF0935179.1"/>
    <property type="molecule type" value="Genomic_DNA"/>
</dbReference>
<evidence type="ECO:0000313" key="2">
    <source>
        <dbReference type="Proteomes" id="UP000479710"/>
    </source>
</evidence>
<comment type="caution">
    <text evidence="1">The sequence shown here is derived from an EMBL/GenBank/DDBJ whole genome shotgun (WGS) entry which is preliminary data.</text>
</comment>